<gene>
    <name evidence="2" type="ORF">HNP46_006488</name>
</gene>
<dbReference type="AlphaFoldDB" id="A0A7W7P546"/>
<dbReference type="Proteomes" id="UP000566995">
    <property type="component" value="Unassembled WGS sequence"/>
</dbReference>
<feature type="domain" description="DUF6036" evidence="1">
    <location>
        <begin position="69"/>
        <end position="212"/>
    </location>
</feature>
<evidence type="ECO:0000313" key="2">
    <source>
        <dbReference type="EMBL" id="MBB4867574.1"/>
    </source>
</evidence>
<organism evidence="2 3">
    <name type="scientific">Pseudomonas nitroreducens</name>
    <dbReference type="NCBI Taxonomy" id="46680"/>
    <lineage>
        <taxon>Bacteria</taxon>
        <taxon>Pseudomonadati</taxon>
        <taxon>Pseudomonadota</taxon>
        <taxon>Gammaproteobacteria</taxon>
        <taxon>Pseudomonadales</taxon>
        <taxon>Pseudomonadaceae</taxon>
        <taxon>Pseudomonas</taxon>
    </lineage>
</organism>
<evidence type="ECO:0000313" key="3">
    <source>
        <dbReference type="Proteomes" id="UP000566995"/>
    </source>
</evidence>
<evidence type="ECO:0000259" key="1">
    <source>
        <dbReference type="Pfam" id="PF19502"/>
    </source>
</evidence>
<accession>A0A7W7P546</accession>
<sequence>MDNNKKNTVSDAIKAFSSSNTLGTNDKSVIEEAMKAVDRLYTQTPLAKAAISMLSRANIYLADASPGSLKVYIFGGCAIHLLTNARGSADIDAEFIASANVKKRDIFALYGREESFEDKGREMSLSIDGQFNTSLGVLHEDYLERAIPIAGTDSNAALQIFVAAPVDVAISKLGRYGDRDMEDIQTLFKMKRMTVEDFRRLATEAIDYAVGDRSTLLSKMNHAIDTFEHGEQEYESPQP</sequence>
<dbReference type="EMBL" id="JACHLI010000043">
    <property type="protein sequence ID" value="MBB4867574.1"/>
    <property type="molecule type" value="Genomic_DNA"/>
</dbReference>
<protein>
    <recommendedName>
        <fullName evidence="1">DUF6036 domain-containing protein</fullName>
    </recommendedName>
</protein>
<name>A0A7W7P546_PSENT</name>
<dbReference type="RefSeq" id="WP_184597228.1">
    <property type="nucleotide sequence ID" value="NZ_JACHLI010000043.1"/>
</dbReference>
<proteinExistence type="predicted"/>
<reference evidence="2 3" key="1">
    <citation type="submission" date="2020-08" db="EMBL/GenBank/DDBJ databases">
        <title>Functional genomics of gut bacteria from endangered species of beetles.</title>
        <authorList>
            <person name="Carlos-Shanley C."/>
        </authorList>
    </citation>
    <scope>NUCLEOTIDE SEQUENCE [LARGE SCALE GENOMIC DNA]</scope>
    <source>
        <strain evidence="2 3">S00179</strain>
    </source>
</reference>
<dbReference type="Pfam" id="PF19502">
    <property type="entry name" value="DUF6036"/>
    <property type="match status" value="1"/>
</dbReference>
<dbReference type="InterPro" id="IPR045792">
    <property type="entry name" value="DUF6036"/>
</dbReference>
<comment type="caution">
    <text evidence="2">The sequence shown here is derived from an EMBL/GenBank/DDBJ whole genome shotgun (WGS) entry which is preliminary data.</text>
</comment>